<organism evidence="1 2">
    <name type="scientific">Ectopseudomonas chengduensis</name>
    <dbReference type="NCBI Taxonomy" id="489632"/>
    <lineage>
        <taxon>Bacteria</taxon>
        <taxon>Pseudomonadati</taxon>
        <taxon>Pseudomonadota</taxon>
        <taxon>Gammaproteobacteria</taxon>
        <taxon>Pseudomonadales</taxon>
        <taxon>Pseudomonadaceae</taxon>
        <taxon>Ectopseudomonas</taxon>
    </lineage>
</organism>
<gene>
    <name evidence="1" type="ORF">SAMN05216576_10781</name>
</gene>
<dbReference type="Proteomes" id="UP000199467">
    <property type="component" value="Unassembled WGS sequence"/>
</dbReference>
<accession>A0A1G6PV61</accession>
<reference evidence="2" key="1">
    <citation type="submission" date="2016-10" db="EMBL/GenBank/DDBJ databases">
        <authorList>
            <person name="Varghese N."/>
            <person name="Submissions S."/>
        </authorList>
    </citation>
    <scope>NUCLEOTIDE SEQUENCE [LARGE SCALE GENOMIC DNA]</scope>
    <source>
        <strain evidence="2">DSM 26382</strain>
    </source>
</reference>
<name>A0A1G6PV61_9GAMM</name>
<evidence type="ECO:0000313" key="1">
    <source>
        <dbReference type="EMBL" id="SDC83245.1"/>
    </source>
</evidence>
<sequence>MANTERNSSQVLVPLNQHEDFKKRLAALNAKATKFGLEPIVAGEPVAELYTIKTEEANDGEAIVTMLVRAKTSELNDPTRAPQLVRMLRIDLDYPIIKLGNWRVVAQVEKHSRQGDNLLFVVSTDQEDHDHAEQHRSGSVSCQHCNTRRARKLSYILKDEATGEYKEVGSTCLEDFTGINPAAALFLAQLYSFHKLVDYSDPDAGYGGGPTSYGTIDYLMRVLFVSERYGFMSAAKARDLSEEPTYRLACSLPHALRNDKALMDAYSDAASRLHDTAEKIVEWYAAMECSSSFDRNVKVLLSSDDLLMDNKHLAFAAGAVPAYLRHLAESAQAAIPSSYVGKPGEKIVGEFTVERVVHFNGRFGPQIRLNFRDADGNKLSWKTGSAPDYVTEAGAIGQQFKARFKVKKHDEYKGVKSTDVTHLKIEAWGDAAS</sequence>
<dbReference type="EMBL" id="FMZQ01000007">
    <property type="protein sequence ID" value="SDC83245.1"/>
    <property type="molecule type" value="Genomic_DNA"/>
</dbReference>
<evidence type="ECO:0000313" key="2">
    <source>
        <dbReference type="Proteomes" id="UP000199467"/>
    </source>
</evidence>
<protein>
    <submittedName>
        <fullName evidence="1">Uncharacterized protein</fullName>
    </submittedName>
</protein>
<dbReference type="AlphaFoldDB" id="A0A1G6PV61"/>
<keyword evidence="2" id="KW-1185">Reference proteome</keyword>
<dbReference type="RefSeq" id="WP_017362239.1">
    <property type="nucleotide sequence ID" value="NZ_FMZQ01000007.1"/>
</dbReference>
<dbReference type="GeneID" id="57609130"/>
<proteinExistence type="predicted"/>